<dbReference type="AlphaFoldDB" id="A0AAW0GDR6"/>
<keyword evidence="2" id="KW-0812">Transmembrane</keyword>
<dbReference type="InterPro" id="IPR000073">
    <property type="entry name" value="AB_hydrolase_1"/>
</dbReference>
<feature type="domain" description="AB hydrolase-1" evidence="3">
    <location>
        <begin position="105"/>
        <end position="213"/>
    </location>
</feature>
<name>A0AAW0GDR6_9APHY</name>
<evidence type="ECO:0000313" key="5">
    <source>
        <dbReference type="Proteomes" id="UP001385951"/>
    </source>
</evidence>
<dbReference type="GO" id="GO:0008474">
    <property type="term" value="F:palmitoyl-(protein) hydrolase activity"/>
    <property type="evidence" value="ECO:0007669"/>
    <property type="project" value="TreeGrafter"/>
</dbReference>
<dbReference type="InterPro" id="IPR029058">
    <property type="entry name" value="AB_hydrolase_fold"/>
</dbReference>
<keyword evidence="5" id="KW-1185">Reference proteome</keyword>
<feature type="transmembrane region" description="Helical" evidence="2">
    <location>
        <begin position="12"/>
        <end position="29"/>
    </location>
</feature>
<keyword evidence="2" id="KW-0472">Membrane</keyword>
<evidence type="ECO:0000256" key="1">
    <source>
        <dbReference type="SAM" id="MobiDB-lite"/>
    </source>
</evidence>
<dbReference type="SUPFAM" id="SSF53474">
    <property type="entry name" value="alpha/beta-Hydrolases"/>
    <property type="match status" value="1"/>
</dbReference>
<feature type="region of interest" description="Disordered" evidence="1">
    <location>
        <begin position="273"/>
        <end position="306"/>
    </location>
</feature>
<organism evidence="4 5">
    <name type="scientific">Cerrena zonata</name>
    <dbReference type="NCBI Taxonomy" id="2478898"/>
    <lineage>
        <taxon>Eukaryota</taxon>
        <taxon>Fungi</taxon>
        <taxon>Dikarya</taxon>
        <taxon>Basidiomycota</taxon>
        <taxon>Agaricomycotina</taxon>
        <taxon>Agaricomycetes</taxon>
        <taxon>Polyporales</taxon>
        <taxon>Cerrenaceae</taxon>
        <taxon>Cerrena</taxon>
    </lineage>
</organism>
<keyword evidence="2" id="KW-1133">Transmembrane helix</keyword>
<protein>
    <recommendedName>
        <fullName evidence="3">AB hydrolase-1 domain-containing protein</fullName>
    </recommendedName>
</protein>
<dbReference type="PANTHER" id="PTHR12277:SF81">
    <property type="entry name" value="PROTEIN ABHD13"/>
    <property type="match status" value="1"/>
</dbReference>
<dbReference type="Pfam" id="PF00561">
    <property type="entry name" value="Abhydrolase_1"/>
    <property type="match status" value="1"/>
</dbReference>
<evidence type="ECO:0000259" key="3">
    <source>
        <dbReference type="Pfam" id="PF00561"/>
    </source>
</evidence>
<accession>A0AAW0GDR6</accession>
<dbReference type="GO" id="GO:0016020">
    <property type="term" value="C:membrane"/>
    <property type="evidence" value="ECO:0007669"/>
    <property type="project" value="TreeGrafter"/>
</dbReference>
<proteinExistence type="predicted"/>
<dbReference type="EMBL" id="JASBNA010000008">
    <property type="protein sequence ID" value="KAK7689509.1"/>
    <property type="molecule type" value="Genomic_DNA"/>
</dbReference>
<feature type="compositionally biased region" description="Basic and acidic residues" evidence="1">
    <location>
        <begin position="273"/>
        <end position="300"/>
    </location>
</feature>
<reference evidence="4 5" key="1">
    <citation type="submission" date="2022-09" db="EMBL/GenBank/DDBJ databases">
        <authorList>
            <person name="Palmer J.M."/>
        </authorList>
    </citation>
    <scope>NUCLEOTIDE SEQUENCE [LARGE SCALE GENOMIC DNA]</scope>
    <source>
        <strain evidence="4 5">DSM 7382</strain>
    </source>
</reference>
<dbReference type="Gene3D" id="3.40.50.1820">
    <property type="entry name" value="alpha/beta hydrolase"/>
    <property type="match status" value="1"/>
</dbReference>
<evidence type="ECO:0000256" key="2">
    <source>
        <dbReference type="SAM" id="Phobius"/>
    </source>
</evidence>
<dbReference type="Proteomes" id="UP001385951">
    <property type="component" value="Unassembled WGS sequence"/>
</dbReference>
<dbReference type="PANTHER" id="PTHR12277">
    <property type="entry name" value="ALPHA/BETA HYDROLASE DOMAIN-CONTAINING PROTEIN"/>
    <property type="match status" value="1"/>
</dbReference>
<evidence type="ECO:0000313" key="4">
    <source>
        <dbReference type="EMBL" id="KAK7689509.1"/>
    </source>
</evidence>
<gene>
    <name evidence="4" type="ORF">QCA50_007301</name>
</gene>
<sequence length="341" mass="37486">MPSLEDWAKGTFAATAGLSTVAFGLLYYGQNYLIYPSAFPPGSRTDVPNPERFGLPYHDLELTAQDGVKLRCYLLVQSKDLSQADATDVPFVENMSDEQFIASRPTVIMFHGNGGNLGHRIPLAKVFYAKMRCNVLMLSYRGYGLSEGNPSEKGLKQDAQAALDYVRSHPALSKGPTVLYGQSLGGAVSIDLASRNPDSISALVLENTFLSLPRLVPSAIPALGPLSFLCHQKWDSASKIHLIPHTTPILMLSGTRDEVVPREHMQGLWELVQKRDEKKEESVKNDKSNKDDTSNPKRDVPAGVVDPRNRSKFLTFSFGTHNDTCVQPGYWSAVAEFVGDL</sequence>
<comment type="caution">
    <text evidence="4">The sequence shown here is derived from an EMBL/GenBank/DDBJ whole genome shotgun (WGS) entry which is preliminary data.</text>
</comment>